<protein>
    <submittedName>
        <fullName evidence="5">Riboflavin biosynthesis protein ribD</fullName>
        <ecNumber evidence="5">1.1.1.193</ecNumber>
    </submittedName>
</protein>
<dbReference type="SUPFAM" id="SSF53597">
    <property type="entry name" value="Dihydrofolate reductase-like"/>
    <property type="match status" value="1"/>
</dbReference>
<reference evidence="5 6" key="1">
    <citation type="submission" date="2018-06" db="EMBL/GenBank/DDBJ databases">
        <authorList>
            <consortium name="Pathogen Informatics"/>
            <person name="Doyle S."/>
        </authorList>
    </citation>
    <scope>NUCLEOTIDE SEQUENCE [LARGE SCALE GENOMIC DNA]</scope>
    <source>
        <strain evidence="5 6">NCTC10289</strain>
    </source>
</reference>
<dbReference type="Pfam" id="PF01872">
    <property type="entry name" value="RibD_C"/>
    <property type="match status" value="1"/>
</dbReference>
<dbReference type="Gene3D" id="3.40.430.10">
    <property type="entry name" value="Dihydrofolate Reductase, subunit A"/>
    <property type="match status" value="1"/>
</dbReference>
<name>A0A376CZM3_9CORY</name>
<dbReference type="PANTHER" id="PTHR38011:SF7">
    <property type="entry name" value="2,5-DIAMINO-6-RIBOSYLAMINO-4(3H)-PYRIMIDINONE 5'-PHOSPHATE REDUCTASE"/>
    <property type="match status" value="1"/>
</dbReference>
<keyword evidence="3 5" id="KW-0560">Oxidoreductase</keyword>
<evidence type="ECO:0000313" key="6">
    <source>
        <dbReference type="Proteomes" id="UP000254287"/>
    </source>
</evidence>
<dbReference type="InterPro" id="IPR024072">
    <property type="entry name" value="DHFR-like_dom_sf"/>
</dbReference>
<evidence type="ECO:0000256" key="3">
    <source>
        <dbReference type="ARBA" id="ARBA00023002"/>
    </source>
</evidence>
<dbReference type="InterPro" id="IPR050765">
    <property type="entry name" value="Riboflavin_Biosynth_HTPR"/>
</dbReference>
<organism evidence="5 6">
    <name type="scientific">Corynebacterium minutissimum</name>
    <dbReference type="NCBI Taxonomy" id="38301"/>
    <lineage>
        <taxon>Bacteria</taxon>
        <taxon>Bacillati</taxon>
        <taxon>Actinomycetota</taxon>
        <taxon>Actinomycetes</taxon>
        <taxon>Mycobacteriales</taxon>
        <taxon>Corynebacteriaceae</taxon>
        <taxon>Corynebacterium</taxon>
    </lineage>
</organism>
<dbReference type="InterPro" id="IPR002734">
    <property type="entry name" value="RibDG_C"/>
</dbReference>
<dbReference type="PANTHER" id="PTHR38011">
    <property type="entry name" value="DIHYDROFOLATE REDUCTASE FAMILY PROTEIN (AFU_ORTHOLOGUE AFUA_8G06820)"/>
    <property type="match status" value="1"/>
</dbReference>
<gene>
    <name evidence="5" type="primary">ribD2</name>
    <name evidence="5" type="ORF">NCTC10289_01637</name>
</gene>
<dbReference type="AlphaFoldDB" id="A0A376CZM3"/>
<dbReference type="GO" id="GO:0008703">
    <property type="term" value="F:5-amino-6-(5-phosphoribosylamino)uracil reductase activity"/>
    <property type="evidence" value="ECO:0007669"/>
    <property type="project" value="UniProtKB-EC"/>
</dbReference>
<evidence type="ECO:0000259" key="4">
    <source>
        <dbReference type="Pfam" id="PF01872"/>
    </source>
</evidence>
<evidence type="ECO:0000256" key="1">
    <source>
        <dbReference type="ARBA" id="ARBA00005104"/>
    </source>
</evidence>
<dbReference type="EMBL" id="UFXP01000001">
    <property type="protein sequence ID" value="STC78730.1"/>
    <property type="molecule type" value="Genomic_DNA"/>
</dbReference>
<comment type="pathway">
    <text evidence="1">Cofactor biosynthesis; riboflavin biosynthesis.</text>
</comment>
<dbReference type="Proteomes" id="UP000254287">
    <property type="component" value="Unassembled WGS sequence"/>
</dbReference>
<dbReference type="EC" id="1.1.1.193" evidence="5"/>
<accession>A0A376CZM3</accession>
<dbReference type="GO" id="GO:0009231">
    <property type="term" value="P:riboflavin biosynthetic process"/>
    <property type="evidence" value="ECO:0007669"/>
    <property type="project" value="InterPro"/>
</dbReference>
<evidence type="ECO:0000256" key="2">
    <source>
        <dbReference type="ARBA" id="ARBA00022857"/>
    </source>
</evidence>
<keyword evidence="2" id="KW-0521">NADP</keyword>
<feature type="domain" description="Bacterial bifunctional deaminase-reductase C-terminal" evidence="4">
    <location>
        <begin position="44"/>
        <end position="221"/>
    </location>
</feature>
<sequence>MRGSWPQLAHVPSDVMDDTALIDSLLGPDTEGIRLIAVSTLHGSATIDGTSDPMGNDADAKLFAALREWADIAVVGSGTVKAEGYEASTSTRLAVFSHSLDFEGFEDFIAGNPIILTPEERTDSAEACTLAAAGAEIVSTGTGTVTEAIEALRARGATRISCEGGPSVYSAFIAAGLVDKLYLTMDPHLSPSVEKPVVDGSATSPALRLELENVTPVDSTVFLRYRRISTP</sequence>
<evidence type="ECO:0000313" key="5">
    <source>
        <dbReference type="EMBL" id="STC78730.1"/>
    </source>
</evidence>
<proteinExistence type="predicted"/>